<evidence type="ECO:0000313" key="6">
    <source>
        <dbReference type="Proteomes" id="UP000598271"/>
    </source>
</evidence>
<evidence type="ECO:0000259" key="3">
    <source>
        <dbReference type="Pfam" id="PF02538"/>
    </source>
</evidence>
<dbReference type="InterPro" id="IPR008040">
    <property type="entry name" value="Hydant_A_N"/>
</dbReference>
<evidence type="ECO:0000259" key="4">
    <source>
        <dbReference type="Pfam" id="PF05378"/>
    </source>
</evidence>
<dbReference type="GO" id="GO:0017168">
    <property type="term" value="F:5-oxoprolinase (ATP-hydrolyzing) activity"/>
    <property type="evidence" value="ECO:0007669"/>
    <property type="project" value="TreeGrafter"/>
</dbReference>
<dbReference type="AlphaFoldDB" id="A0A8J3D6M7"/>
<evidence type="ECO:0000256" key="1">
    <source>
        <dbReference type="ARBA" id="ARBA00010403"/>
    </source>
</evidence>
<dbReference type="RefSeq" id="WP_189566681.1">
    <property type="nucleotide sequence ID" value="NZ_BMXF01000004.1"/>
</dbReference>
<name>A0A8J3D6M7_9BACT</name>
<dbReference type="Pfam" id="PF01968">
    <property type="entry name" value="Hydantoinase_A"/>
    <property type="match status" value="1"/>
</dbReference>
<evidence type="ECO:0000313" key="5">
    <source>
        <dbReference type="EMBL" id="GHB81736.1"/>
    </source>
</evidence>
<feature type="domain" description="Hydantoinase/oxoprolinase N-terminal" evidence="4">
    <location>
        <begin position="109"/>
        <end position="252"/>
    </location>
</feature>
<reference evidence="5 6" key="1">
    <citation type="journal article" date="2014" name="Int. J. Syst. Evol. Microbiol.">
        <title>Complete genome sequence of Corynebacterium casei LMG S-19264T (=DSM 44701T), isolated from a smear-ripened cheese.</title>
        <authorList>
            <consortium name="US DOE Joint Genome Institute (JGI-PGF)"/>
            <person name="Walter F."/>
            <person name="Albersmeier A."/>
            <person name="Kalinowski J."/>
            <person name="Ruckert C."/>
        </authorList>
    </citation>
    <scope>NUCLEOTIDE SEQUENCE [LARGE SCALE GENOMIC DNA]</scope>
    <source>
        <strain evidence="5 6">KCTC 12866</strain>
    </source>
</reference>
<dbReference type="Proteomes" id="UP000598271">
    <property type="component" value="Unassembled WGS sequence"/>
</dbReference>
<dbReference type="PANTHER" id="PTHR11365:SF23">
    <property type="entry name" value="HYPOTHETICAL 5-OXOPROLINASE (EUROFUNG)-RELATED"/>
    <property type="match status" value="1"/>
</dbReference>
<keyword evidence="6" id="KW-1185">Reference proteome</keyword>
<dbReference type="Pfam" id="PF05378">
    <property type="entry name" value="Hydant_A_N"/>
    <property type="match status" value="1"/>
</dbReference>
<dbReference type="InterPro" id="IPR002821">
    <property type="entry name" value="Hydantoinase_A"/>
</dbReference>
<protein>
    <submittedName>
        <fullName evidence="5">5-oxoprolinase</fullName>
    </submittedName>
</protein>
<organism evidence="5 6">
    <name type="scientific">Persicitalea jodogahamensis</name>
    <dbReference type="NCBI Taxonomy" id="402147"/>
    <lineage>
        <taxon>Bacteria</taxon>
        <taxon>Pseudomonadati</taxon>
        <taxon>Bacteroidota</taxon>
        <taxon>Cytophagia</taxon>
        <taxon>Cytophagales</taxon>
        <taxon>Spirosomataceae</taxon>
        <taxon>Persicitalea</taxon>
    </lineage>
</organism>
<dbReference type="InterPro" id="IPR045079">
    <property type="entry name" value="Oxoprolinase-like"/>
</dbReference>
<dbReference type="Pfam" id="PF02538">
    <property type="entry name" value="Hydantoinase_B"/>
    <property type="match status" value="1"/>
</dbReference>
<gene>
    <name evidence="5" type="primary">oplaH</name>
    <name evidence="5" type="ORF">GCM10007390_40850</name>
</gene>
<accession>A0A8J3D6M7</accession>
<dbReference type="InterPro" id="IPR003692">
    <property type="entry name" value="Hydantoinase_B"/>
</dbReference>
<comment type="caution">
    <text evidence="5">The sequence shown here is derived from an EMBL/GenBank/DDBJ whole genome shotgun (WGS) entry which is preliminary data.</text>
</comment>
<dbReference type="EMBL" id="BMXF01000004">
    <property type="protein sequence ID" value="GHB81736.1"/>
    <property type="molecule type" value="Genomic_DNA"/>
</dbReference>
<comment type="similarity">
    <text evidence="1">Belongs to the oxoprolinase family.</text>
</comment>
<feature type="domain" description="Hydantoinase B/oxoprolinase" evidence="3">
    <location>
        <begin position="746"/>
        <end position="1254"/>
    </location>
</feature>
<dbReference type="PANTHER" id="PTHR11365">
    <property type="entry name" value="5-OXOPROLINASE RELATED"/>
    <property type="match status" value="1"/>
</dbReference>
<dbReference type="GO" id="GO:0005829">
    <property type="term" value="C:cytosol"/>
    <property type="evidence" value="ECO:0007669"/>
    <property type="project" value="TreeGrafter"/>
</dbReference>
<feature type="domain" description="Hydantoinase A/oxoprolinase" evidence="2">
    <location>
        <begin position="273"/>
        <end position="551"/>
    </location>
</feature>
<sequence>MTNQGTWNIHIDTGGTFTDCIAHDPSGKVHRIKVLSSGTLRGKIIRKIDPYNYSFEAPWNHNGALLEGYTVRIPSRNISTKLLAVDYRNRILTLEENIPALSNIDFDLTSEEEAPVLAIRLVTNTKLGLPFPKIQLRIGTTKGTNALLEKKGAKTLLVVTKGFKDILRIGTQQRPHLFQLNIPEVTPLYTDVFEVDERLDSAGKVLGALGPDELERLLEYLENGEYSSVALSLLNAYRNPTHENLIADYLRHNSRFPVSSAVTLFPQIHYLRRTQTAAVDAYLAPIIGAYLKNIRKSMKEVTIQVMTSAGGLVRSENYHAKDSLLSGPAGGMIAASELARQLGFQKILTFDMGGTSTDTARIDGRPVLSYLTQIDGYEMLNPSFAIETVAAGGGSVCWYDGYTLRVGPQSAGADPGPACYGAGGPLTITDVNLLLGKLDTIQFEIPISVENAIEALHKLIDEISFKTGNNLSGQEVLSGLERIANEKMAEGIRKISVSKGVDPVEYALMTFGGAGGLHGCQLAELLHIKKVIIPHEAGIFSAVGMGQARLSRIATRQILADWEQSQLPLPGWFLEMETELRKVLLQEGIEDTERGFSSVFLRYAGQETTIEVPYEGGNTTDIFLQQYRNLYGYVPENRKIELESIRIQVQEKVDSTPSFPMEAEPVFIQAKEKLKVPFDPGRTIDVYRFDDLKSGHSAAGPCIVTAQSSTTYVPAGWAFAMQPSLDLILNLEQDKAPSTSEAQPEEIELELFTNRFYAIAEEMGAQLQRTAFSVNVKERLDFSCALLDADAELLVNAPHIPVHLGSLGLCARLVREKVKILPGDVVITNHPKYGGSHLPDVTLLAGVFTKEGILVGYVINRAHHAEIGGSRPGSMPPDAGYLYEEGVTILPQYLIRNGEPQWDAVRALFNEGPYPTRMWAENEADMVAALSSLRKGQDDLLKLVDQHGLERVHFYMRKLKTNAQQQLQIALQPYLNKKMAASEFLDDGYRISVSIEVNLESILFDFKGTSDVHPYNLNANLSILHSAILYVLRLLVNKEIPLNDGLMKHVQIQLPENSLLNPHFEDDPRLCPAVVGGNTEVSQRLVDTLLKAFELAACSQGTMNNFLFGNDRLGYYETIGGGTGAGKGFTGRSGVHQHMTNTRITDVEEVERRYPVRIRRFGIRPDSGGKGHWRGGDGITREYEFLDDLDVTLLTQHRYFAPYGMAGGGSGQTADETILRANGKIEKCPGTCSVSVHKGDRLRIETPGGGGYGEEI</sequence>
<evidence type="ECO:0000259" key="2">
    <source>
        <dbReference type="Pfam" id="PF01968"/>
    </source>
</evidence>
<proteinExistence type="inferred from homology"/>
<dbReference type="GO" id="GO:0006749">
    <property type="term" value="P:glutathione metabolic process"/>
    <property type="evidence" value="ECO:0007669"/>
    <property type="project" value="TreeGrafter"/>
</dbReference>